<dbReference type="InterPro" id="IPR036397">
    <property type="entry name" value="RNaseH_sf"/>
</dbReference>
<evidence type="ECO:0000256" key="16">
    <source>
        <dbReference type="SAM" id="MobiDB-lite"/>
    </source>
</evidence>
<dbReference type="PROSITE" id="PS50878">
    <property type="entry name" value="RT_POL"/>
    <property type="match status" value="1"/>
</dbReference>
<comment type="caution">
    <text evidence="19">The sequence shown here is derived from an EMBL/GenBank/DDBJ whole genome shotgun (WGS) entry which is preliminary data.</text>
</comment>
<keyword evidence="9" id="KW-0378">Hydrolase</keyword>
<dbReference type="SUPFAM" id="SSF53098">
    <property type="entry name" value="Ribonuclease H-like"/>
    <property type="match status" value="1"/>
</dbReference>
<protein>
    <recommendedName>
        <fullName evidence="1">RNA-directed DNA polymerase</fullName>
        <ecNumber evidence="1">2.7.7.49</ecNumber>
    </recommendedName>
</protein>
<evidence type="ECO:0000256" key="3">
    <source>
        <dbReference type="ARBA" id="ARBA00022679"/>
    </source>
</evidence>
<keyword evidence="4" id="KW-0548">Nucleotidyltransferase</keyword>
<feature type="domain" description="Integrase catalytic" evidence="18">
    <location>
        <begin position="1209"/>
        <end position="1382"/>
    </location>
</feature>
<keyword evidence="7" id="KW-0064">Aspartyl protease</keyword>
<dbReference type="Pfam" id="PF00078">
    <property type="entry name" value="RVT_1"/>
    <property type="match status" value="1"/>
</dbReference>
<evidence type="ECO:0000259" key="17">
    <source>
        <dbReference type="PROSITE" id="PS50878"/>
    </source>
</evidence>
<dbReference type="PANTHER" id="PTHR37984">
    <property type="entry name" value="PROTEIN CBG26694"/>
    <property type="match status" value="1"/>
</dbReference>
<dbReference type="Pfam" id="PF17917">
    <property type="entry name" value="RT_RNaseH"/>
    <property type="match status" value="1"/>
</dbReference>
<keyword evidence="8" id="KW-0255">Endonuclease</keyword>
<dbReference type="InterPro" id="IPR050951">
    <property type="entry name" value="Retrovirus_Pol_polyprotein"/>
</dbReference>
<keyword evidence="3" id="KW-0808">Transferase</keyword>
<evidence type="ECO:0000256" key="7">
    <source>
        <dbReference type="ARBA" id="ARBA00022750"/>
    </source>
</evidence>
<gene>
    <name evidence="19" type="ORF">KY290_027483</name>
</gene>
<dbReference type="Gene3D" id="3.10.10.10">
    <property type="entry name" value="HIV Type 1 Reverse Transcriptase, subunit A, domain 1"/>
    <property type="match status" value="1"/>
</dbReference>
<keyword evidence="6" id="KW-0479">Metal-binding</keyword>
<evidence type="ECO:0000256" key="10">
    <source>
        <dbReference type="ARBA" id="ARBA00022842"/>
    </source>
</evidence>
<dbReference type="Gene3D" id="3.30.420.10">
    <property type="entry name" value="Ribonuclease H-like superfamily/Ribonuclease H"/>
    <property type="match status" value="1"/>
</dbReference>
<name>A0ABQ7UH07_SOLTU</name>
<evidence type="ECO:0000256" key="2">
    <source>
        <dbReference type="ARBA" id="ARBA00022670"/>
    </source>
</evidence>
<dbReference type="EC" id="2.7.7.49" evidence="1"/>
<dbReference type="Gene3D" id="3.30.70.270">
    <property type="match status" value="2"/>
</dbReference>
<feature type="compositionally biased region" description="Low complexity" evidence="16">
    <location>
        <begin position="411"/>
        <end position="424"/>
    </location>
</feature>
<evidence type="ECO:0000256" key="14">
    <source>
        <dbReference type="ARBA" id="ARBA00023125"/>
    </source>
</evidence>
<dbReference type="Gene3D" id="2.40.70.10">
    <property type="entry name" value="Acid Proteases"/>
    <property type="match status" value="1"/>
</dbReference>
<dbReference type="InterPro" id="IPR001584">
    <property type="entry name" value="Integrase_cat-core"/>
</dbReference>
<dbReference type="Gene3D" id="1.10.340.70">
    <property type="match status" value="1"/>
</dbReference>
<keyword evidence="12" id="KW-0695">RNA-directed DNA polymerase</keyword>
<keyword evidence="10" id="KW-0460">Magnesium</keyword>
<dbReference type="PANTHER" id="PTHR37984:SF5">
    <property type="entry name" value="PROTEIN NYNRIN-LIKE"/>
    <property type="match status" value="1"/>
</dbReference>
<keyword evidence="2" id="KW-0645">Protease</keyword>
<keyword evidence="13" id="KW-0239">DNA-directed DNA polymerase</keyword>
<evidence type="ECO:0000256" key="1">
    <source>
        <dbReference type="ARBA" id="ARBA00012493"/>
    </source>
</evidence>
<dbReference type="InterPro" id="IPR041373">
    <property type="entry name" value="RT_RNaseH"/>
</dbReference>
<keyword evidence="11" id="KW-0229">DNA integration</keyword>
<dbReference type="CDD" id="cd01647">
    <property type="entry name" value="RT_LTR"/>
    <property type="match status" value="1"/>
</dbReference>
<feature type="compositionally biased region" description="Basic residues" evidence="16">
    <location>
        <begin position="1"/>
        <end position="11"/>
    </location>
</feature>
<dbReference type="PROSITE" id="PS50994">
    <property type="entry name" value="INTEGRASE"/>
    <property type="match status" value="1"/>
</dbReference>
<dbReference type="Proteomes" id="UP000826656">
    <property type="component" value="Unassembled WGS sequence"/>
</dbReference>
<feature type="region of interest" description="Disordered" evidence="16">
    <location>
        <begin position="411"/>
        <end position="447"/>
    </location>
</feature>
<feature type="compositionally biased region" description="Basic and acidic residues" evidence="16">
    <location>
        <begin position="274"/>
        <end position="290"/>
    </location>
</feature>
<keyword evidence="14" id="KW-0238">DNA-binding</keyword>
<feature type="region of interest" description="Disordered" evidence="16">
    <location>
        <begin position="274"/>
        <end position="364"/>
    </location>
</feature>
<organism evidence="19 20">
    <name type="scientific">Solanum tuberosum</name>
    <name type="common">Potato</name>
    <dbReference type="NCBI Taxonomy" id="4113"/>
    <lineage>
        <taxon>Eukaryota</taxon>
        <taxon>Viridiplantae</taxon>
        <taxon>Streptophyta</taxon>
        <taxon>Embryophyta</taxon>
        <taxon>Tracheophyta</taxon>
        <taxon>Spermatophyta</taxon>
        <taxon>Magnoliopsida</taxon>
        <taxon>eudicotyledons</taxon>
        <taxon>Gunneridae</taxon>
        <taxon>Pentapetalae</taxon>
        <taxon>asterids</taxon>
        <taxon>lamiids</taxon>
        <taxon>Solanales</taxon>
        <taxon>Solanaceae</taxon>
        <taxon>Solanoideae</taxon>
        <taxon>Solaneae</taxon>
        <taxon>Solanum</taxon>
    </lineage>
</organism>
<dbReference type="CDD" id="cd09274">
    <property type="entry name" value="RNase_HI_RT_Ty3"/>
    <property type="match status" value="1"/>
</dbReference>
<evidence type="ECO:0000256" key="5">
    <source>
        <dbReference type="ARBA" id="ARBA00022722"/>
    </source>
</evidence>
<proteinExistence type="predicted"/>
<dbReference type="InterPro" id="IPR056924">
    <property type="entry name" value="SH3_Tf2-1"/>
</dbReference>
<evidence type="ECO:0000256" key="11">
    <source>
        <dbReference type="ARBA" id="ARBA00022908"/>
    </source>
</evidence>
<evidence type="ECO:0000256" key="6">
    <source>
        <dbReference type="ARBA" id="ARBA00022723"/>
    </source>
</evidence>
<feature type="compositionally biased region" description="Polar residues" evidence="16">
    <location>
        <begin position="312"/>
        <end position="363"/>
    </location>
</feature>
<dbReference type="InterPro" id="IPR043128">
    <property type="entry name" value="Rev_trsase/Diguanyl_cyclase"/>
</dbReference>
<evidence type="ECO:0000259" key="18">
    <source>
        <dbReference type="PROSITE" id="PS50994"/>
    </source>
</evidence>
<dbReference type="InterPro" id="IPR000477">
    <property type="entry name" value="RT_dom"/>
</dbReference>
<dbReference type="InterPro" id="IPR043502">
    <property type="entry name" value="DNA/RNA_pol_sf"/>
</dbReference>
<evidence type="ECO:0000256" key="4">
    <source>
        <dbReference type="ARBA" id="ARBA00022695"/>
    </source>
</evidence>
<dbReference type="InterPro" id="IPR041588">
    <property type="entry name" value="Integrase_H2C2"/>
</dbReference>
<keyword evidence="20" id="KW-1185">Reference proteome</keyword>
<dbReference type="EMBL" id="JAIVGD010000019">
    <property type="protein sequence ID" value="KAH0748251.1"/>
    <property type="molecule type" value="Genomic_DNA"/>
</dbReference>
<evidence type="ECO:0000256" key="13">
    <source>
        <dbReference type="ARBA" id="ARBA00022932"/>
    </source>
</evidence>
<dbReference type="CDD" id="cd00303">
    <property type="entry name" value="retropepsin_like"/>
    <property type="match status" value="1"/>
</dbReference>
<dbReference type="SUPFAM" id="SSF56672">
    <property type="entry name" value="DNA/RNA polymerases"/>
    <property type="match status" value="1"/>
</dbReference>
<dbReference type="Pfam" id="PF03732">
    <property type="entry name" value="Retrotrans_gag"/>
    <property type="match status" value="1"/>
</dbReference>
<evidence type="ECO:0000313" key="19">
    <source>
        <dbReference type="EMBL" id="KAH0748251.1"/>
    </source>
</evidence>
<evidence type="ECO:0000256" key="15">
    <source>
        <dbReference type="ARBA" id="ARBA00023172"/>
    </source>
</evidence>
<evidence type="ECO:0000256" key="8">
    <source>
        <dbReference type="ARBA" id="ARBA00022759"/>
    </source>
</evidence>
<evidence type="ECO:0000313" key="20">
    <source>
        <dbReference type="Proteomes" id="UP000826656"/>
    </source>
</evidence>
<feature type="region of interest" description="Disordered" evidence="16">
    <location>
        <begin position="1"/>
        <end position="68"/>
    </location>
</feature>
<evidence type="ECO:0000256" key="9">
    <source>
        <dbReference type="ARBA" id="ARBA00022801"/>
    </source>
</evidence>
<dbReference type="Pfam" id="PF24626">
    <property type="entry name" value="SH3_Tf2-1"/>
    <property type="match status" value="1"/>
</dbReference>
<dbReference type="InterPro" id="IPR012337">
    <property type="entry name" value="RNaseH-like_sf"/>
</dbReference>
<evidence type="ECO:0000256" key="12">
    <source>
        <dbReference type="ARBA" id="ARBA00022918"/>
    </source>
</evidence>
<dbReference type="InterPro" id="IPR005162">
    <property type="entry name" value="Retrotrans_gag_dom"/>
</dbReference>
<sequence length="1542" mass="176077">MPITRRSKSTGKRVDVAAQEGTSQPPPSQSVQGEAQDESLSQTSPTPPSPEDLRREAAPQEPPINATEQDLRNAVQLLTRIVAGHSQRQEGPIACTSGVNRAAGTRIRDFLNLDPPSFTGSDPNEDPQDFIDQIQRTFDVMHVSGKEALELATYRLKGVAILWYEAWKQFRGTDTPSAIWKEFKKAFLDHYLPLEIREARADQFLNLHQGSMSVREYSLKFNSLARYAPNVVSTMGDRVHRYVDRLDSYLVRDCTIASLNKDIDIERMQAFAQKLEDQRQRRTQESETGHSKRARSMGQFTPSQGEFRPQFFNRTPRPSSSYSTVSAPPQFQGSRGNQFGQRGESQGSRTAGYQEQGSMSQSRPPREFCKQCGRNHLGACWFGTYVCFWCGTPGHMMRNFPHRGVGGVAQPSRSVVTSSSSAPSLGRGQMPTGRGRGARGAASSSGVQNRTYALGDRQNLDASPDVVTGTLSIFLHIVYVLIDPGSTLSYVTPLIAEKFKRTPELLVKPFELSTPIGDSIIARRVYRNCIITVCDRDTLADLVELEMVDFDVIMGMDWLASCYATVDCRTKMLHFHFPKEVVLEWKGNIGTPKGKFISYLKARKMMSKGYICHLVRVKDIDVEPPTLPSIPVVNEFPNVFPEDLPGLPPEREVEFGIDVIPDTQPISIPPYRMASTEIRELKEKLKDLLEKGFIRPSMSPWGAPALFVRKKDGSLRMCIDYRQLNKVTIKNKYPLPRIDDLFDQLQGARCFSNIDLRSGYHQVRVKDKDIPKTAFRTRYGHFEFLVMSFGLTNAPAIFMDLMNRMFKPFLGVFVIVFIDDILVYSRSEEDHANHLRQVLQILRDRKLYAKFSKCEFWLKYVAFLGHVVSDEGIRVDNQKIEAVKNWPRPTTPTEIRSFLGLAGYYRRFVEGFSSIVAPLTKLTHKETKFQWSDECERSFQELRNKLTSTPILVLPKGTEGYTMYCDASGVGLGCVLMQHGKVIAYGSGQLRPHEKNYPTHNLELAAVVFALKIWRHYLYGVHVDIYIDHKSFQYIFKQKDLNLRQRRWLELLKDYDIDILYHPGKANVVADALSHKVMASTYEQSIGRQQITKDLRQLASLGVRLLESPDEGVIVKNAAESSLVAEGMTKAFELTQEGVLRCQNRLCVPNVDELRKRIMMEAHHSRYPVHPASTKMYHDLKEMYWWGDMKKNIAEFVAQCPNCQQVKVEHQKPGGYMQCIELPIWKWDMINMDFVTGFPRSIRKFDSIWVIVDRLTKAAHFLPVKTTYTVEEYAKLYIKEIVRLHGVPMSIVSDRGARFTANFWKSFQKSLGTQLNLSTAFHPQTDGQAERTIQTLEDMLRACILDFKGSWDDHLPLVEFAYNNSYHSSIKMAPYEALYGRKCRYPIGWFEKGDWVFLKVSPMKGVMRFGKKGKLSPRYIGPYKIIRRVGQVAYELELPQELSSIHPVFHVSMLRKCIGDPSHITPTEDVQVTGDLTYEEVPIAILDRQVRKLRNKEIASVKVLWRNQQVEEVTWEAEEARKSKYPHLFQSKEKGQSAELRQ</sequence>
<keyword evidence="5" id="KW-0540">Nuclease</keyword>
<reference evidence="19 20" key="1">
    <citation type="journal article" date="2021" name="bioRxiv">
        <title>Chromosome-scale and haplotype-resolved genome assembly of a tetraploid potato cultivar.</title>
        <authorList>
            <person name="Sun H."/>
            <person name="Jiao W.-B."/>
            <person name="Krause K."/>
            <person name="Campoy J.A."/>
            <person name="Goel M."/>
            <person name="Folz-Donahue K."/>
            <person name="Kukat C."/>
            <person name="Huettel B."/>
            <person name="Schneeberger K."/>
        </authorList>
    </citation>
    <scope>NUCLEOTIDE SEQUENCE [LARGE SCALE GENOMIC DNA]</scope>
    <source>
        <strain evidence="19">SolTubOtavaFocal</strain>
        <tissue evidence="19">Leaves</tissue>
    </source>
</reference>
<dbReference type="Pfam" id="PF08284">
    <property type="entry name" value="RVP_2"/>
    <property type="match status" value="1"/>
</dbReference>
<accession>A0ABQ7UH07</accession>
<feature type="domain" description="Reverse transcriptase" evidence="17">
    <location>
        <begin position="689"/>
        <end position="868"/>
    </location>
</feature>
<dbReference type="InterPro" id="IPR021109">
    <property type="entry name" value="Peptidase_aspartic_dom_sf"/>
</dbReference>
<keyword evidence="15" id="KW-0233">DNA recombination</keyword>
<dbReference type="Pfam" id="PF17921">
    <property type="entry name" value="Integrase_H2C2"/>
    <property type="match status" value="1"/>
</dbReference>